<protein>
    <submittedName>
        <fullName evidence="1">Uncharacterized protein</fullName>
    </submittedName>
</protein>
<proteinExistence type="predicted"/>
<accession>A0ABP9U053</accession>
<dbReference type="RefSeq" id="WP_412708310.1">
    <property type="nucleotide sequence ID" value="NZ_BAABMM010000034.1"/>
</dbReference>
<name>A0ABP9U053_9RICK</name>
<dbReference type="Proteomes" id="UP001628124">
    <property type="component" value="Unassembled WGS sequence"/>
</dbReference>
<dbReference type="EMBL" id="BAABMM010000034">
    <property type="protein sequence ID" value="GAA5252695.1"/>
    <property type="molecule type" value="Genomic_DNA"/>
</dbReference>
<sequence length="44" mass="5003">MNVKDLISENDHVANVDYLPYIGEAMPLADAVDNLNDFITIYFK</sequence>
<gene>
    <name evidence="1" type="ORF">KNCP2_09830</name>
</gene>
<evidence type="ECO:0000313" key="2">
    <source>
        <dbReference type="Proteomes" id="UP001628124"/>
    </source>
</evidence>
<reference evidence="1 2" key="1">
    <citation type="journal article" date="2024" name="Microbiol. Immunol.">
        <title>Discovery of a novel spotted fever group Rickettsia, 'Candidatus Rickettsia kedanie,' in unfed larval chigger mites, Leptotrombidium scutellare.</title>
        <authorList>
            <person name="Ogawa M."/>
            <person name="Matsutani M."/>
            <person name="Katayama T."/>
            <person name="Takada N."/>
            <person name="Noda S."/>
            <person name="Takahashi M."/>
            <person name="Kageyama D."/>
            <person name="Hanaoka N."/>
            <person name="Ebihara H."/>
        </authorList>
    </citation>
    <scope>NUCLEOTIDE SEQUENCE [LARGE SCALE GENOMIC DNA]</scope>
    <source>
        <strain evidence="1 2">KNCP2-13</strain>
    </source>
</reference>
<keyword evidence="2" id="KW-1185">Reference proteome</keyword>
<evidence type="ECO:0000313" key="1">
    <source>
        <dbReference type="EMBL" id="GAA5252695.1"/>
    </source>
</evidence>
<comment type="caution">
    <text evidence="1">The sequence shown here is derived from an EMBL/GenBank/DDBJ whole genome shotgun (WGS) entry which is preliminary data.</text>
</comment>
<organism evidence="1 2">
    <name type="scientific">Candidatus Rickettsia kedanie</name>
    <dbReference type="NCBI Taxonomy" id="3115352"/>
    <lineage>
        <taxon>Bacteria</taxon>
        <taxon>Pseudomonadati</taxon>
        <taxon>Pseudomonadota</taxon>
        <taxon>Alphaproteobacteria</taxon>
        <taxon>Rickettsiales</taxon>
        <taxon>Rickettsiaceae</taxon>
        <taxon>Rickettsieae</taxon>
        <taxon>Rickettsia</taxon>
        <taxon>spotted fever group</taxon>
    </lineage>
</organism>